<dbReference type="PANTHER" id="PTHR37418:SF2">
    <property type="entry name" value="3-KETO-5-AMINOHEXANOATE CLEAVAGE ENZYME"/>
    <property type="match status" value="1"/>
</dbReference>
<evidence type="ECO:0000313" key="5">
    <source>
        <dbReference type="EMBL" id="EHI59982.1"/>
    </source>
</evidence>
<evidence type="ECO:0008006" key="7">
    <source>
        <dbReference type="Google" id="ProtNLM"/>
    </source>
</evidence>
<dbReference type="Pfam" id="PF05853">
    <property type="entry name" value="BKACE"/>
    <property type="match status" value="1"/>
</dbReference>
<comment type="caution">
    <text evidence="5">The sequence shown here is derived from an EMBL/GenBank/DDBJ whole genome shotgun (WGS) entry which is preliminary data.</text>
</comment>
<dbReference type="SUPFAM" id="SSF51412">
    <property type="entry name" value="Inosine monophosphate dehydrogenase (IMPDH)"/>
    <property type="match status" value="1"/>
</dbReference>
<dbReference type="EMBL" id="ADLN01000040">
    <property type="protein sequence ID" value="EHI59982.1"/>
    <property type="molecule type" value="Genomic_DNA"/>
</dbReference>
<dbReference type="PATRIC" id="fig|742737.3.peg.2070"/>
<evidence type="ECO:0000256" key="3">
    <source>
        <dbReference type="ARBA" id="ARBA00022723"/>
    </source>
</evidence>
<evidence type="ECO:0000256" key="4">
    <source>
        <dbReference type="ARBA" id="ARBA00022833"/>
    </source>
</evidence>
<evidence type="ECO:0000256" key="1">
    <source>
        <dbReference type="ARBA" id="ARBA00001947"/>
    </source>
</evidence>
<dbReference type="OrthoDB" id="63399at2"/>
<keyword evidence="4" id="KW-0862">Zinc</keyword>
<dbReference type="AlphaFoldDB" id="G5IEX2"/>
<dbReference type="PANTHER" id="PTHR37418">
    <property type="entry name" value="3-KETO-5-AMINOHEXANOATE CLEAVAGE ENZYME-RELATED"/>
    <property type="match status" value="1"/>
</dbReference>
<comment type="cofactor">
    <cofactor evidence="1">
        <name>Zn(2+)</name>
        <dbReference type="ChEBI" id="CHEBI:29105"/>
    </cofactor>
</comment>
<keyword evidence="3" id="KW-0479">Metal-binding</keyword>
<keyword evidence="2" id="KW-0808">Transferase</keyword>
<dbReference type="GO" id="GO:0046872">
    <property type="term" value="F:metal ion binding"/>
    <property type="evidence" value="ECO:0007669"/>
    <property type="project" value="UniProtKB-KW"/>
</dbReference>
<sequence length="280" mass="30663">MKKILISVAPVAATDILINPRAIAKDVIACSKAGAGMVHLHVRDLNGQLTPDLSLLEETVRYIRSECDIVIQASTGGVSNLTIEERCAPVFADWVEANSLNVGSVNLGDAVYRNPIEEVHYCVEQIIRNHKTPEIEVFEIGMIKTVRDLAERFDFVKPILFSIVLGHIGAAPATVRTLKSMLEAFYEFFPGEGEALWGITHAHRTDFEIMKAALDMGASTVRIGFEDSNYLNPTTQVDSNVPLVEAVADIVKTKGMMPATPAEIRAMLNIHPLKPGVFGR</sequence>
<dbReference type="Gene3D" id="3.20.20.70">
    <property type="entry name" value="Aldolase class I"/>
    <property type="match status" value="1"/>
</dbReference>
<gene>
    <name evidence="5" type="ORF">HMPREF9473_02049</name>
</gene>
<keyword evidence="6" id="KW-1185">Reference proteome</keyword>
<evidence type="ECO:0000256" key="2">
    <source>
        <dbReference type="ARBA" id="ARBA00022679"/>
    </source>
</evidence>
<evidence type="ECO:0000313" key="6">
    <source>
        <dbReference type="Proteomes" id="UP000005384"/>
    </source>
</evidence>
<reference evidence="5 6" key="1">
    <citation type="submission" date="2011-08" db="EMBL/GenBank/DDBJ databases">
        <title>The Genome Sequence of Clostridium hathewayi WAL-18680.</title>
        <authorList>
            <consortium name="The Broad Institute Genome Sequencing Platform"/>
            <person name="Earl A."/>
            <person name="Ward D."/>
            <person name="Feldgarden M."/>
            <person name="Gevers D."/>
            <person name="Finegold S.M."/>
            <person name="Summanen P.H."/>
            <person name="Molitoris D.R."/>
            <person name="Song M."/>
            <person name="Daigneault M."/>
            <person name="Allen-Vercoe E."/>
            <person name="Young S.K."/>
            <person name="Zeng Q."/>
            <person name="Gargeya S."/>
            <person name="Fitzgerald M."/>
            <person name="Haas B."/>
            <person name="Abouelleil A."/>
            <person name="Alvarado L."/>
            <person name="Arachchi H.M."/>
            <person name="Berlin A."/>
            <person name="Brown A."/>
            <person name="Chapman S.B."/>
            <person name="Chen Z."/>
            <person name="Dunbar C."/>
            <person name="Freedman E."/>
            <person name="Gearin G."/>
            <person name="Gellesch M."/>
            <person name="Goldberg J."/>
            <person name="Griggs A."/>
            <person name="Gujja S."/>
            <person name="Heiman D."/>
            <person name="Howarth C."/>
            <person name="Larson L."/>
            <person name="Lui A."/>
            <person name="MacDonald P.J.P."/>
            <person name="Montmayeur A."/>
            <person name="Murphy C."/>
            <person name="Neiman D."/>
            <person name="Pearson M."/>
            <person name="Priest M."/>
            <person name="Roberts A."/>
            <person name="Saif S."/>
            <person name="Shea T."/>
            <person name="Shenoy N."/>
            <person name="Sisk P."/>
            <person name="Stolte C."/>
            <person name="Sykes S."/>
            <person name="Wortman J."/>
            <person name="Nusbaum C."/>
            <person name="Birren B."/>
        </authorList>
    </citation>
    <scope>NUCLEOTIDE SEQUENCE [LARGE SCALE GENOMIC DNA]</scope>
    <source>
        <strain evidence="5 6">WAL-18680</strain>
    </source>
</reference>
<proteinExistence type="predicted"/>
<dbReference type="HOGENOM" id="CLU_065536_2_0_9"/>
<accession>G5IEX2</accession>
<protein>
    <recommendedName>
        <fullName evidence="7">3-keto-5-aminohexanoate cleavage enzyme</fullName>
    </recommendedName>
</protein>
<dbReference type="InterPro" id="IPR013785">
    <property type="entry name" value="Aldolase_TIM"/>
</dbReference>
<name>G5IEX2_9FIRM</name>
<dbReference type="RefSeq" id="WP_006780029.1">
    <property type="nucleotide sequence ID" value="NZ_CP040506.1"/>
</dbReference>
<dbReference type="GO" id="GO:0043720">
    <property type="term" value="F:3-keto-5-aminohexanoate cleavage activity"/>
    <property type="evidence" value="ECO:0007669"/>
    <property type="project" value="InterPro"/>
</dbReference>
<dbReference type="InterPro" id="IPR008567">
    <property type="entry name" value="BKACE"/>
</dbReference>
<dbReference type="Proteomes" id="UP000005384">
    <property type="component" value="Unassembled WGS sequence"/>
</dbReference>
<organism evidence="5 6">
    <name type="scientific">Hungatella hathewayi WAL-18680</name>
    <dbReference type="NCBI Taxonomy" id="742737"/>
    <lineage>
        <taxon>Bacteria</taxon>
        <taxon>Bacillati</taxon>
        <taxon>Bacillota</taxon>
        <taxon>Clostridia</taxon>
        <taxon>Lachnospirales</taxon>
        <taxon>Lachnospiraceae</taxon>
        <taxon>Hungatella</taxon>
    </lineage>
</organism>